<dbReference type="GO" id="GO:0005829">
    <property type="term" value="C:cytosol"/>
    <property type="evidence" value="ECO:0007669"/>
    <property type="project" value="TreeGrafter"/>
</dbReference>
<accession>A0A918VA14</accession>
<dbReference type="InterPro" id="IPR019405">
    <property type="entry name" value="Lactonase_7-beta_prop"/>
</dbReference>
<keyword evidence="2" id="KW-0313">Glucose metabolism</keyword>
<dbReference type="GO" id="GO:0017057">
    <property type="term" value="F:6-phosphogluconolactonase activity"/>
    <property type="evidence" value="ECO:0007669"/>
    <property type="project" value="TreeGrafter"/>
</dbReference>
<dbReference type="Gene3D" id="2.130.10.10">
    <property type="entry name" value="YVTN repeat-like/Quinoprotein amine dehydrogenase"/>
    <property type="match status" value="1"/>
</dbReference>
<organism evidence="3 4">
    <name type="scientific">Algibacter mikhailovii</name>
    <dbReference type="NCBI Taxonomy" id="425498"/>
    <lineage>
        <taxon>Bacteria</taxon>
        <taxon>Pseudomonadati</taxon>
        <taxon>Bacteroidota</taxon>
        <taxon>Flavobacteriia</taxon>
        <taxon>Flavobacteriales</taxon>
        <taxon>Flavobacteriaceae</taxon>
        <taxon>Algibacter</taxon>
    </lineage>
</organism>
<reference evidence="3" key="1">
    <citation type="journal article" date="2014" name="Int. J. Syst. Evol. Microbiol.">
        <title>Complete genome sequence of Corynebacterium casei LMG S-19264T (=DSM 44701T), isolated from a smear-ripened cheese.</title>
        <authorList>
            <consortium name="US DOE Joint Genome Institute (JGI-PGF)"/>
            <person name="Walter F."/>
            <person name="Albersmeier A."/>
            <person name="Kalinowski J."/>
            <person name="Ruckert C."/>
        </authorList>
    </citation>
    <scope>NUCLEOTIDE SEQUENCE</scope>
    <source>
        <strain evidence="3">KCTC 12710</strain>
    </source>
</reference>
<dbReference type="SUPFAM" id="SSF51004">
    <property type="entry name" value="C-terminal (heme d1) domain of cytochrome cd1-nitrite reductase"/>
    <property type="match status" value="1"/>
</dbReference>
<gene>
    <name evidence="3" type="ORF">GCM10007028_24820</name>
</gene>
<reference evidence="3" key="2">
    <citation type="submission" date="2020-09" db="EMBL/GenBank/DDBJ databases">
        <authorList>
            <person name="Sun Q."/>
            <person name="Kim S."/>
        </authorList>
    </citation>
    <scope>NUCLEOTIDE SEQUENCE</scope>
    <source>
        <strain evidence="3">KCTC 12710</strain>
    </source>
</reference>
<sequence>MYVGTYTSGMSEGIYKFDFNTETGELSNQKLAVAVQNPSFLAFSPNKKYIYAVGEGETGAATAFKLKSDGTLEFINSVSSNGKGPCHISTNKTGNRAVVSNYGGGTVSIYDINKNGRLEKAHQTFNHNIEGQSPARAHSAKFYKDELFVADLGRNRLYQYKKGNKSYEMVSKSIIHIEGNPGPRHFVISQDGNYVYIINEYGGSITSVKRTDTGFEQIDYDSTLEETYKGENKCADIHLSKDERFLYGSNRGENSIAVFKRNLDTGTLDKIQNMTVHGDWPRNFALDPSGKFLLVANQKSNNISVFSVDKNTGELSFLNTTETPSPVCLLF</sequence>
<evidence type="ECO:0000313" key="3">
    <source>
        <dbReference type="EMBL" id="GGZ85587.1"/>
    </source>
</evidence>
<evidence type="ECO:0000313" key="4">
    <source>
        <dbReference type="Proteomes" id="UP000636004"/>
    </source>
</evidence>
<protein>
    <submittedName>
        <fullName evidence="3">6-phosphogluconolactonase</fullName>
    </submittedName>
</protein>
<comment type="similarity">
    <text evidence="1">Belongs to the cycloisomerase 2 family.</text>
</comment>
<dbReference type="PANTHER" id="PTHR30344:SF1">
    <property type="entry name" value="6-PHOSPHOGLUCONOLACTONASE"/>
    <property type="match status" value="1"/>
</dbReference>
<dbReference type="InterPro" id="IPR011048">
    <property type="entry name" value="Haem_d1_sf"/>
</dbReference>
<dbReference type="Proteomes" id="UP000636004">
    <property type="component" value="Unassembled WGS sequence"/>
</dbReference>
<keyword evidence="2" id="KW-0119">Carbohydrate metabolism</keyword>
<dbReference type="InterPro" id="IPR015943">
    <property type="entry name" value="WD40/YVTN_repeat-like_dom_sf"/>
</dbReference>
<proteinExistence type="inferred from homology"/>
<name>A0A918VA14_9FLAO</name>
<evidence type="ECO:0000256" key="2">
    <source>
        <dbReference type="ARBA" id="ARBA00022526"/>
    </source>
</evidence>
<dbReference type="Pfam" id="PF10282">
    <property type="entry name" value="Lactonase"/>
    <property type="match status" value="1"/>
</dbReference>
<keyword evidence="4" id="KW-1185">Reference proteome</keyword>
<dbReference type="PANTHER" id="PTHR30344">
    <property type="entry name" value="6-PHOSPHOGLUCONOLACTONASE-RELATED"/>
    <property type="match status" value="1"/>
</dbReference>
<comment type="caution">
    <text evidence="3">The sequence shown here is derived from an EMBL/GenBank/DDBJ whole genome shotgun (WGS) entry which is preliminary data.</text>
</comment>
<dbReference type="InterPro" id="IPR050282">
    <property type="entry name" value="Cycloisomerase_2"/>
</dbReference>
<dbReference type="GO" id="GO:0006006">
    <property type="term" value="P:glucose metabolic process"/>
    <property type="evidence" value="ECO:0007669"/>
    <property type="project" value="UniProtKB-KW"/>
</dbReference>
<dbReference type="AlphaFoldDB" id="A0A918VA14"/>
<evidence type="ECO:0000256" key="1">
    <source>
        <dbReference type="ARBA" id="ARBA00005564"/>
    </source>
</evidence>
<dbReference type="EMBL" id="BMWZ01000005">
    <property type="protein sequence ID" value="GGZ85587.1"/>
    <property type="molecule type" value="Genomic_DNA"/>
</dbReference>